<proteinExistence type="predicted"/>
<dbReference type="Proteomes" id="UP000186817">
    <property type="component" value="Unassembled WGS sequence"/>
</dbReference>
<dbReference type="InterPro" id="IPR043502">
    <property type="entry name" value="DNA/RNA_pol_sf"/>
</dbReference>
<feature type="compositionally biased region" description="Basic and acidic residues" evidence="1">
    <location>
        <begin position="586"/>
        <end position="595"/>
    </location>
</feature>
<feature type="region of interest" description="Disordered" evidence="1">
    <location>
        <begin position="3248"/>
        <end position="3278"/>
    </location>
</feature>
<feature type="region of interest" description="Disordered" evidence="1">
    <location>
        <begin position="1726"/>
        <end position="1746"/>
    </location>
</feature>
<gene>
    <name evidence="2" type="ORF">AK812_SmicGene5040</name>
</gene>
<accession>A0A1Q9EUV4</accession>
<feature type="compositionally biased region" description="Acidic residues" evidence="1">
    <location>
        <begin position="1729"/>
        <end position="1739"/>
    </location>
</feature>
<feature type="region of interest" description="Disordered" evidence="1">
    <location>
        <begin position="1442"/>
        <end position="1485"/>
    </location>
</feature>
<keyword evidence="3" id="KW-1185">Reference proteome</keyword>
<name>A0A1Q9EUV4_SYMMI</name>
<feature type="region of interest" description="Disordered" evidence="1">
    <location>
        <begin position="540"/>
        <end position="571"/>
    </location>
</feature>
<protein>
    <submittedName>
        <fullName evidence="2">Uncharacterized protein</fullName>
    </submittedName>
</protein>
<feature type="compositionally biased region" description="Acidic residues" evidence="1">
    <location>
        <begin position="1010"/>
        <end position="1022"/>
    </location>
</feature>
<evidence type="ECO:0000313" key="3">
    <source>
        <dbReference type="Proteomes" id="UP000186817"/>
    </source>
</evidence>
<feature type="region of interest" description="Disordered" evidence="1">
    <location>
        <begin position="576"/>
        <end position="595"/>
    </location>
</feature>
<reference evidence="2 3" key="1">
    <citation type="submission" date="2016-02" db="EMBL/GenBank/DDBJ databases">
        <title>Genome analysis of coral dinoflagellate symbionts highlights evolutionary adaptations to a symbiotic lifestyle.</title>
        <authorList>
            <person name="Aranda M."/>
            <person name="Li Y."/>
            <person name="Liew Y.J."/>
            <person name="Baumgarten S."/>
            <person name="Simakov O."/>
            <person name="Wilson M."/>
            <person name="Piel J."/>
            <person name="Ashoor H."/>
            <person name="Bougouffa S."/>
            <person name="Bajic V.B."/>
            <person name="Ryu T."/>
            <person name="Ravasi T."/>
            <person name="Bayer T."/>
            <person name="Micklem G."/>
            <person name="Kim H."/>
            <person name="Bhak J."/>
            <person name="Lajeunesse T.C."/>
            <person name="Voolstra C.R."/>
        </authorList>
    </citation>
    <scope>NUCLEOTIDE SEQUENCE [LARGE SCALE GENOMIC DNA]</scope>
    <source>
        <strain evidence="2 3">CCMP2467</strain>
    </source>
</reference>
<dbReference type="PANTHER" id="PTHR33050:SF7">
    <property type="entry name" value="RIBONUCLEASE H"/>
    <property type="match status" value="1"/>
</dbReference>
<sequence length="3683" mass="409351">MRYVAPQQTAKKHCQSHGALWQRGSNLFASNAPLCAPGGQLRYPGSSQGRGCARPRLDKAAPLMQGAPLFSLPAAALLQGSWKVFAMRHEALVAEQCPATTAYASQVSSEKFFFNGLWVQQEQAESRGIAAHILIRRLLTGIGLLAWCFRDVFFQFGSQAPAWQRFFCPSRLSLRRLCPQMASMGGGAAEDLAGDLSVFPSQGELEAEVGSFQEAGVAFADSSNPPDHVTSVRSLDSEDRPLSELLLSESRWWEQVRDAAPVAQVDPLERRAVDFRSAFRSACQLQGPSPGPEGLTQPWDEGVFGVIFGGKDFLEFPAKRAYQVFLPGEGVSDAGVSEAAAKRVRPSTQDFTFRKVVRARAVVDWKQQRSAQLSIGLDLWLSLVSKWGDCLLAAHLDACVSREDKIEVLGDIMKGKAPSTILKRARALVLLQDFLADKNVTFPCRESDVYDFLKTRVRGLACAQQRLHMDPEAEQRCKDKLKQAGLWGESLATLELGAAEGVAQQLVNELGLTLYDDVVFWVGQRIEDAKMQAPLLSRAQGLHGPDMSWRERQHKTDERGPKKILEGPASSLALPAKGERKRKRDLRLEGEAGDREAAEKQEREALCLRFKAILERFGAPCLAEFSDDFEPGKVALVVSGRIRNSSLKRYLRFLEEFVFWMHRAKLRDPPFSAGDAIDYLFMLADKPCGPTIPGAFIKSLTWFERVSGFPLESRITSKTVLLSTRDILVKELKKPGTPVHRAPRLPGAVIASLERLVSNRQEAMGIRAGAFYRLLKCWGTLRYDDVQHLSPQAVRFFSGRFTAILYKTKTSGPERRQVELPIAITEDSWICNRDWLRDGWQLFKMHADFNRDYFLPALSDDFSCFRRRMASYSEAATLTAAVNRRLTSVEGQRLIPLELVEMWTEHSERATLPTILDGFGLDPRDRDALGRWRPEGSDIYSRSFSGKIRRIHRYFTAEIEKLRLSGDVDDYDVLEAAFAWLRSRRGFQMEDAERVVETFRNALAAWSSEDPIEQESEDEGEAEGDHADALPEAPPEDPVERAPGYVLVSSRRTRAQVPRGPGIESPWGEVRKGSNSLLCESVPRPIVSWLIWGGSHRIGIGSTSFHGKSWTWIRDTGLKKSGGNAGRADAMAVPDPLDRGSSDLRFLLQRQGIEDDHQRKLFTAGVDTLDKFSAFATGEPDLFAVLKDEFGLDPSASLAARGQVASFVAAWKASKVRVQRQAEVEAEQDTREWTKPIPTAEYLLLRQAYTKAHGTLDEKVLPSKEYLEKKLQEVEHGEFKAESLQEVTTRDELDPDTLIPVWDSKGVMTVKRGSSRVALPSNPEELRRRLNIMRNAYLMLRLKFPGRADLQDLEIDLFERYKEYLLGDYVHNLQARDSADSVVHTPPWQLVLSYEQAIRKQAFHYMVMDSIAMGAAWEKAWKDPVTKERHFSTPLSLYAKRKPEAPQGLPPRETWITRPPGKGQKGSKGNKGRGRGSSRTFKGHAATRTGVDAIDIIRKPFTDLSNPKQQEFFLSRVRSGSYFAVILSPPCSTFSRAPWRNNRGPRPLRSFDHPDGLPGLRWGQRRKAQLGNNLADFSMRVAEATLHLEHSYLLLEQPEDLGAVAAGARPSSMWQRESFKAVAMHPRALHLVFHQADFGTPYPKPTRLLLATKQPPLDFMHSGLPVFDNDGFYKGPLPRHATAGRMAKRDGAPFATTGTEQWPSAFCKWIATTILDDFLNSASTADVGEPLDTEPESSGDSDGAGDKIFRFNPVTESVAESGGQLGETEQLALKYLKRGYVTGEELLDLSGKLPDETRIRESARHVEGQRSFTTGAYIHQEVVGLRRNLRNHRWVSELLARMMAASFPGKVFSSLALFRDLKQPAHRDSTNGPWENLLLACTNFGAGGLWVQSEGGPAKRRILNKDVDGKVLRWKKGKIAFNAHRWHSTEDWTGTRLVLAGYTVAGLENLEAGDKKLLRSRGFALEASPAKPMEPDVDPTWPPVPGGEGPARICQEPWGSKPFHDGAGLCSPGRWDPQWRKYCCEPGWDKLRRRLEVIILDHAGGEAQLDRAPFEMAAKGELGCGLVSDPTLHQKLVEAMVEHLRLKHPNQDNLDFVDPGQPFKLRLLSALLMDALDPDWGVFLEGIEGFPVGIKRPLPRTREIFEPQTKWKLELGPMDFAQSWKANYESAEQNLDFVREHFESEVGEGLMIKMEEGDFWAKYGEEAAISAIAVIVEEGPPLKKRVVHDASHDVLLNHRIRCLDKVRSPGAREKRYLLRHLRGERLAPMAVTGDISKAHRRYKHRSDEWGYLGCKASSRDSTVYLNCVGTFGLACAGYWWARISGGAVRLVHHLTGRRALEILLFADDVEMIGGDKSGRRGIVLAYALLACLGFPFKWSKTKGGLNVQWVGYETAYSSFRLGISERRAAWLSEWTGKIATEGKVSWDDFACGLGRLGFGANALSWERPFLGPLYGWSAATRGRRGLLQIPVMLRTILHWLSLRFRTGDQLQSPSALPQAHQGQGLCFFSDAKAESGNAWVGGYLWDGRSALQWYALEVLESWAPWAFIKKDLKRTFASLELLGTLICVKLWGGRMKQHGKGRGQLTGGTDNQGNSYAVSKLMSTRFPLPILLMELSETLRQGDQTLDLSWVPRERNQWADDLTNQNFDHFMPERRLNIDGAQIEWIVLGDLLSSASSFHEELVKARGMKRGGESEQLAKGKKRVLHDALEKHADQWTRVFAGLDTDEATSWMRLMLGLGDESVQVSSKSMKATIISWAAKRGVDPLTLQRLGYRAAGGMDLVCSRDAQAPLLLVVEKVLKEVREGIFRPDETRSGRLVSSDAKPLAGSFVPGLGGASVAEGSPVQEHVPATCKVEVATAEATDAAIISISDSEASDSFGESSDESDEDFGQPIAFVARGQVIPAGFDLWRHSSSQVAHLAPRANFKNLFACGVLPTGRLLRQFEVAYFPSESSRCGEISPDGSLHHAALVAQGLKNFRQLAFSVGTPRVEPTAEQYTQLATQNFGASPAIGKIAILRDHNFESTTYVVQVFKEQASADGSEAQIKKLPMPERTARALDQQRRLSGISIVGELQPSFQLVDKCNTMIETGALVWLAPSVCSKRDSEVSTGLHDRSPVVQLEKDSLKLAAPSQRIPVDVSTPLTLQWAWQRRGIALDQCGLITWHVHEAYVQRLLNFLTAPVPSGWTSVRTEQLIRADKEVWTLLAREVQPPYKTLPDGSKPLDDPFKNMFFDQRIQVWLAPVMSGAPAPSSSSTADVPVPPPPAPPEGPTRAPKKKIRKKDPNLKGELLCFQEGLIQMLSHDADRIAMVNRHRLETANLIFEAVCSVLGFGYFVRVVADAATGASPQSLAPPGGSLNKATRDKMSLKQNPDLEAATWEETLAELQSGWIWQDREFLRMYVNQPGVAEPTAVGLNALPFGAIGSVAAFLRVSTSVWMLGVVALRVIWTAFFDDYSVVTKTSLQKNVAFAIQSLFGLLGLTYATEGKKAPEFSPTFNMLGLVVDMTGFKDKVIKIGHTPKRIQELVDSLDFVAAANLLCPKEAERLRGCMNFFEGYAFGRGPAQAVKLLDRQARAGFLRASLTQEAIRAIKVLKERLVSAIPLEINLKSCDSWFLFTDGAFENGVGSVGAVFFGPNGTALFQSPRIVNAIRLAEDDLQLRLCFDNVPNSTIVDSSLLQWDVPSSSF</sequence>
<evidence type="ECO:0000313" key="2">
    <source>
        <dbReference type="EMBL" id="OLQ11179.1"/>
    </source>
</evidence>
<evidence type="ECO:0000256" key="1">
    <source>
        <dbReference type="SAM" id="MobiDB-lite"/>
    </source>
</evidence>
<organism evidence="2 3">
    <name type="scientific">Symbiodinium microadriaticum</name>
    <name type="common">Dinoflagellate</name>
    <name type="synonym">Zooxanthella microadriatica</name>
    <dbReference type="NCBI Taxonomy" id="2951"/>
    <lineage>
        <taxon>Eukaryota</taxon>
        <taxon>Sar</taxon>
        <taxon>Alveolata</taxon>
        <taxon>Dinophyceae</taxon>
        <taxon>Suessiales</taxon>
        <taxon>Symbiodiniaceae</taxon>
        <taxon>Symbiodinium</taxon>
    </lineage>
</organism>
<feature type="compositionally biased region" description="Basic and acidic residues" evidence="1">
    <location>
        <begin position="548"/>
        <end position="565"/>
    </location>
</feature>
<feature type="compositionally biased region" description="Pro residues" evidence="1">
    <location>
        <begin position="3257"/>
        <end position="3267"/>
    </location>
</feature>
<dbReference type="EMBL" id="LSRX01000064">
    <property type="protein sequence ID" value="OLQ11179.1"/>
    <property type="molecule type" value="Genomic_DNA"/>
</dbReference>
<dbReference type="SUPFAM" id="SSF56672">
    <property type="entry name" value="DNA/RNA polymerases"/>
    <property type="match status" value="1"/>
</dbReference>
<dbReference type="PANTHER" id="PTHR33050">
    <property type="entry name" value="REVERSE TRANSCRIPTASE DOMAIN-CONTAINING PROTEIN"/>
    <property type="match status" value="1"/>
</dbReference>
<dbReference type="InterPro" id="IPR052055">
    <property type="entry name" value="Hepadnavirus_pol/RT"/>
</dbReference>
<comment type="caution">
    <text evidence="2">The sequence shown here is derived from an EMBL/GenBank/DDBJ whole genome shotgun (WGS) entry which is preliminary data.</text>
</comment>
<feature type="region of interest" description="Disordered" evidence="1">
    <location>
        <begin position="1007"/>
        <end position="1041"/>
    </location>
</feature>